<dbReference type="PROSITE" id="PS51806">
    <property type="entry name" value="DOG1"/>
    <property type="match status" value="1"/>
</dbReference>
<proteinExistence type="predicted"/>
<name>A0A2G2VZ36_CAPBA</name>
<dbReference type="InterPro" id="IPR051886">
    <property type="entry name" value="Seed_Dev/Stress_Resp_Reg"/>
</dbReference>
<evidence type="ECO:0000313" key="3">
    <source>
        <dbReference type="Proteomes" id="UP000224567"/>
    </source>
</evidence>
<dbReference type="InterPro" id="IPR025422">
    <property type="entry name" value="TGA_domain"/>
</dbReference>
<reference evidence="2 3" key="1">
    <citation type="journal article" date="2017" name="Genome Biol.">
        <title>New reference genome sequences of hot pepper reveal the massive evolution of plant disease-resistance genes by retroduplication.</title>
        <authorList>
            <person name="Kim S."/>
            <person name="Park J."/>
            <person name="Yeom S.I."/>
            <person name="Kim Y.M."/>
            <person name="Seo E."/>
            <person name="Kim K.T."/>
            <person name="Kim M.S."/>
            <person name="Lee J.M."/>
            <person name="Cheong K."/>
            <person name="Shin H.S."/>
            <person name="Kim S.B."/>
            <person name="Han K."/>
            <person name="Lee J."/>
            <person name="Park M."/>
            <person name="Lee H.A."/>
            <person name="Lee H.Y."/>
            <person name="Lee Y."/>
            <person name="Oh S."/>
            <person name="Lee J.H."/>
            <person name="Choi E."/>
            <person name="Choi E."/>
            <person name="Lee S.E."/>
            <person name="Jeon J."/>
            <person name="Kim H."/>
            <person name="Choi G."/>
            <person name="Song H."/>
            <person name="Lee J."/>
            <person name="Lee S.C."/>
            <person name="Kwon J.K."/>
            <person name="Lee H.Y."/>
            <person name="Koo N."/>
            <person name="Hong Y."/>
            <person name="Kim R.W."/>
            <person name="Kang W.H."/>
            <person name="Huh J.H."/>
            <person name="Kang B.C."/>
            <person name="Yang T.J."/>
            <person name="Lee Y.H."/>
            <person name="Bennetzen J.L."/>
            <person name="Choi D."/>
        </authorList>
    </citation>
    <scope>NUCLEOTIDE SEQUENCE [LARGE SCALE GENOMIC DNA]</scope>
    <source>
        <strain evidence="3">cv. PBC81</strain>
    </source>
</reference>
<gene>
    <name evidence="2" type="ORF">CQW23_21815</name>
</gene>
<protein>
    <recommendedName>
        <fullName evidence="1">DOG1 domain-containing protein</fullName>
    </recommendedName>
</protein>
<dbReference type="STRING" id="33114.A0A2G2VZ36"/>
<dbReference type="PANTHER" id="PTHR46354">
    <property type="entry name" value="DOG1 DOMAIN-CONTAINING PROTEIN"/>
    <property type="match status" value="1"/>
</dbReference>
<evidence type="ECO:0000259" key="1">
    <source>
        <dbReference type="PROSITE" id="PS51806"/>
    </source>
</evidence>
<feature type="domain" description="DOG1" evidence="1">
    <location>
        <begin position="12"/>
        <end position="232"/>
    </location>
</feature>
<reference evidence="3" key="2">
    <citation type="journal article" date="2017" name="J. Anim. Genet.">
        <title>Multiple reference genome sequences of hot pepper reveal the massive evolution of plant disease resistance genes by retroduplication.</title>
        <authorList>
            <person name="Kim S."/>
            <person name="Park J."/>
            <person name="Yeom S.-I."/>
            <person name="Kim Y.-M."/>
            <person name="Seo E."/>
            <person name="Kim K.-T."/>
            <person name="Kim M.-S."/>
            <person name="Lee J.M."/>
            <person name="Cheong K."/>
            <person name="Shin H.-S."/>
            <person name="Kim S.-B."/>
            <person name="Han K."/>
            <person name="Lee J."/>
            <person name="Park M."/>
            <person name="Lee H.-A."/>
            <person name="Lee H.-Y."/>
            <person name="Lee Y."/>
            <person name="Oh S."/>
            <person name="Lee J.H."/>
            <person name="Choi E."/>
            <person name="Choi E."/>
            <person name="Lee S.E."/>
            <person name="Jeon J."/>
            <person name="Kim H."/>
            <person name="Choi G."/>
            <person name="Song H."/>
            <person name="Lee J."/>
            <person name="Lee S.-C."/>
            <person name="Kwon J.-K."/>
            <person name="Lee H.-Y."/>
            <person name="Koo N."/>
            <person name="Hong Y."/>
            <person name="Kim R.W."/>
            <person name="Kang W.-H."/>
            <person name="Huh J.H."/>
            <person name="Kang B.-C."/>
            <person name="Yang T.-J."/>
            <person name="Lee Y.-H."/>
            <person name="Bennetzen J.L."/>
            <person name="Choi D."/>
        </authorList>
    </citation>
    <scope>NUCLEOTIDE SEQUENCE [LARGE SCALE GENOMIC DNA]</scope>
    <source>
        <strain evidence="3">cv. PBC81</strain>
    </source>
</reference>
<dbReference type="PANTHER" id="PTHR46354:SF19">
    <property type="entry name" value="TRANSCRIPTION FACTOR TGA6-LIKE"/>
    <property type="match status" value="1"/>
</dbReference>
<organism evidence="2 3">
    <name type="scientific">Capsicum baccatum</name>
    <name type="common">Peruvian pepper</name>
    <dbReference type="NCBI Taxonomy" id="33114"/>
    <lineage>
        <taxon>Eukaryota</taxon>
        <taxon>Viridiplantae</taxon>
        <taxon>Streptophyta</taxon>
        <taxon>Embryophyta</taxon>
        <taxon>Tracheophyta</taxon>
        <taxon>Spermatophyta</taxon>
        <taxon>Magnoliopsida</taxon>
        <taxon>eudicotyledons</taxon>
        <taxon>Gunneridae</taxon>
        <taxon>Pentapetalae</taxon>
        <taxon>asterids</taxon>
        <taxon>lamiids</taxon>
        <taxon>Solanales</taxon>
        <taxon>Solanaceae</taxon>
        <taxon>Solanoideae</taxon>
        <taxon>Capsiceae</taxon>
        <taxon>Capsicum</taxon>
    </lineage>
</organism>
<dbReference type="AlphaFoldDB" id="A0A2G2VZ36"/>
<dbReference type="GO" id="GO:0006351">
    <property type="term" value="P:DNA-templated transcription"/>
    <property type="evidence" value="ECO:0007669"/>
    <property type="project" value="InterPro"/>
</dbReference>
<keyword evidence="3" id="KW-1185">Reference proteome</keyword>
<comment type="caution">
    <text evidence="2">The sequence shown here is derived from an EMBL/GenBank/DDBJ whole genome shotgun (WGS) entry which is preliminary data.</text>
</comment>
<dbReference type="OrthoDB" id="781635at2759"/>
<dbReference type="GO" id="GO:0043565">
    <property type="term" value="F:sequence-specific DNA binding"/>
    <property type="evidence" value="ECO:0007669"/>
    <property type="project" value="InterPro"/>
</dbReference>
<dbReference type="Pfam" id="PF14144">
    <property type="entry name" value="DOG1"/>
    <property type="match status" value="1"/>
</dbReference>
<sequence>MPPGSSRTNISAGSFEAFLQGWLRRQEEFLNELTTAQNTLDESSQDVMRHLISRVLAHYQEYFEEKSRMSHRNVFYMFSPAWFTPLEKSYLWIAGFKPGLAFSLVMNSVNDLSENQVERLNRLRVETRVEEKDLMDKLAKIQESVAAPPLMGLAQQLGIEHLRDGEIIEVNEEIEILRTAVENVVTDADWLRTKTADSVVGILSPFQSLKFLAAAAQLQLRAYAMVVSDECQSSTASNSISMVMNSMISSNDEFMAMYTRTGGNFNQVTEAVEYIQVVVHKLVGLITSSRRPLVVFVISIDAKDTLKISVTSWLDIRLALSKKRSIMEKIALLIM</sequence>
<dbReference type="Proteomes" id="UP000224567">
    <property type="component" value="Unassembled WGS sequence"/>
</dbReference>
<accession>A0A2G2VZ36</accession>
<dbReference type="EMBL" id="MLFT02000009">
    <property type="protein sequence ID" value="PHT38242.1"/>
    <property type="molecule type" value="Genomic_DNA"/>
</dbReference>
<evidence type="ECO:0000313" key="2">
    <source>
        <dbReference type="EMBL" id="PHT38242.1"/>
    </source>
</evidence>